<evidence type="ECO:0000313" key="3">
    <source>
        <dbReference type="Proteomes" id="UP000824219"/>
    </source>
</evidence>
<dbReference type="AlphaFoldDB" id="A0A9D3SHS2"/>
<feature type="compositionally biased region" description="Pro residues" evidence="1">
    <location>
        <begin position="108"/>
        <end position="120"/>
    </location>
</feature>
<reference evidence="2 3" key="1">
    <citation type="submission" date="2021-06" db="EMBL/GenBank/DDBJ databases">
        <title>Chromosome-level genome assembly of the red-tail catfish (Hemibagrus wyckioides).</title>
        <authorList>
            <person name="Shao F."/>
        </authorList>
    </citation>
    <scope>NUCLEOTIDE SEQUENCE [LARGE SCALE GENOMIC DNA]</scope>
    <source>
        <strain evidence="2">EC202008001</strain>
        <tissue evidence="2">Blood</tissue>
    </source>
</reference>
<accession>A0A9D3SHS2</accession>
<sequence>MLHSAVTRIIAVEARGCGPARRPVASGGFRTYSHSRFIESGRGPTLFIIGGGRAQDATAHIHLPSVSHLPPETESRITPELVCRLTATQLLRLRATQQTDHSSSSHRPSPPSWRGPPVSE</sequence>
<comment type="caution">
    <text evidence="2">The sequence shown here is derived from an EMBL/GenBank/DDBJ whole genome shotgun (WGS) entry which is preliminary data.</text>
</comment>
<proteinExistence type="predicted"/>
<feature type="compositionally biased region" description="Low complexity" evidence="1">
    <location>
        <begin position="94"/>
        <end position="107"/>
    </location>
</feature>
<evidence type="ECO:0000256" key="1">
    <source>
        <dbReference type="SAM" id="MobiDB-lite"/>
    </source>
</evidence>
<gene>
    <name evidence="2" type="ORF">KOW79_017036</name>
</gene>
<keyword evidence="3" id="KW-1185">Reference proteome</keyword>
<organism evidence="2 3">
    <name type="scientific">Hemibagrus wyckioides</name>
    <dbReference type="NCBI Taxonomy" id="337641"/>
    <lineage>
        <taxon>Eukaryota</taxon>
        <taxon>Metazoa</taxon>
        <taxon>Chordata</taxon>
        <taxon>Craniata</taxon>
        <taxon>Vertebrata</taxon>
        <taxon>Euteleostomi</taxon>
        <taxon>Actinopterygii</taxon>
        <taxon>Neopterygii</taxon>
        <taxon>Teleostei</taxon>
        <taxon>Ostariophysi</taxon>
        <taxon>Siluriformes</taxon>
        <taxon>Bagridae</taxon>
        <taxon>Hemibagrus</taxon>
    </lineage>
</organism>
<evidence type="ECO:0000313" key="2">
    <source>
        <dbReference type="EMBL" id="KAG7319893.1"/>
    </source>
</evidence>
<dbReference type="Proteomes" id="UP000824219">
    <property type="component" value="Linkage Group LG20"/>
</dbReference>
<dbReference type="EMBL" id="JAHKSW010000020">
    <property type="protein sequence ID" value="KAG7319893.1"/>
    <property type="molecule type" value="Genomic_DNA"/>
</dbReference>
<protein>
    <submittedName>
        <fullName evidence="2">Uncharacterized protein</fullName>
    </submittedName>
</protein>
<name>A0A9D3SHS2_9TELE</name>
<feature type="region of interest" description="Disordered" evidence="1">
    <location>
        <begin position="94"/>
        <end position="120"/>
    </location>
</feature>